<dbReference type="EMBL" id="CP133613">
    <property type="protein sequence ID" value="WMV13725.1"/>
    <property type="molecule type" value="Genomic_DNA"/>
</dbReference>
<name>A0AAF0Q2P9_SOLVR</name>
<proteinExistence type="predicted"/>
<dbReference type="InterPro" id="IPR044730">
    <property type="entry name" value="RNase_H-like_dom_plant"/>
</dbReference>
<evidence type="ECO:0000259" key="1">
    <source>
        <dbReference type="Pfam" id="PF13456"/>
    </source>
</evidence>
<dbReference type="GO" id="GO:0004523">
    <property type="term" value="F:RNA-DNA hybrid ribonuclease activity"/>
    <property type="evidence" value="ECO:0007669"/>
    <property type="project" value="InterPro"/>
</dbReference>
<gene>
    <name evidence="2" type="ORF">MTR67_007110</name>
</gene>
<dbReference type="InterPro" id="IPR002156">
    <property type="entry name" value="RNaseH_domain"/>
</dbReference>
<dbReference type="PANTHER" id="PTHR47723:SF23">
    <property type="entry name" value="REVERSE TRANSCRIPTASE-LIKE PROTEIN"/>
    <property type="match status" value="1"/>
</dbReference>
<evidence type="ECO:0000313" key="2">
    <source>
        <dbReference type="EMBL" id="WMV13725.1"/>
    </source>
</evidence>
<dbReference type="PANTHER" id="PTHR47723">
    <property type="entry name" value="OS05G0353850 PROTEIN"/>
    <property type="match status" value="1"/>
</dbReference>
<sequence>HRPGGIGGVIRNHNGDWKVSFVSRESHVDPILAEVRALRQGLLMAMEYNLMPLDINTNSLQIFREQNQVADMHSKEGLNFTTFCQPTFWTTPLTPTLFVKKLVWVDILGTIYPRKLNPLTM</sequence>
<feature type="non-terminal residue" evidence="2">
    <location>
        <position position="1"/>
    </location>
</feature>
<dbReference type="Pfam" id="PF13456">
    <property type="entry name" value="RVT_3"/>
    <property type="match status" value="1"/>
</dbReference>
<reference evidence="2" key="1">
    <citation type="submission" date="2023-08" db="EMBL/GenBank/DDBJ databases">
        <title>A de novo genome assembly of Solanum verrucosum Schlechtendal, a Mexican diploid species geographically isolated from the other diploid A-genome species in potato relatives.</title>
        <authorList>
            <person name="Hosaka K."/>
        </authorList>
    </citation>
    <scope>NUCLEOTIDE SEQUENCE</scope>
    <source>
        <tissue evidence="2">Young leaves</tissue>
    </source>
</reference>
<dbReference type="CDD" id="cd06222">
    <property type="entry name" value="RNase_H_like"/>
    <property type="match status" value="1"/>
</dbReference>
<dbReference type="InterPro" id="IPR053151">
    <property type="entry name" value="RNase_H-like"/>
</dbReference>
<dbReference type="AlphaFoldDB" id="A0AAF0Q2P9"/>
<feature type="domain" description="RNase H type-1" evidence="1">
    <location>
        <begin position="3"/>
        <end position="75"/>
    </location>
</feature>
<dbReference type="SUPFAM" id="SSF53098">
    <property type="entry name" value="Ribonuclease H-like"/>
    <property type="match status" value="1"/>
</dbReference>
<evidence type="ECO:0000313" key="3">
    <source>
        <dbReference type="Proteomes" id="UP001234989"/>
    </source>
</evidence>
<keyword evidence="3" id="KW-1185">Reference proteome</keyword>
<dbReference type="Proteomes" id="UP001234989">
    <property type="component" value="Chromosome 2"/>
</dbReference>
<protein>
    <recommendedName>
        <fullName evidence="1">RNase H type-1 domain-containing protein</fullName>
    </recommendedName>
</protein>
<dbReference type="GO" id="GO:0003676">
    <property type="term" value="F:nucleic acid binding"/>
    <property type="evidence" value="ECO:0007669"/>
    <property type="project" value="InterPro"/>
</dbReference>
<organism evidence="2 3">
    <name type="scientific">Solanum verrucosum</name>
    <dbReference type="NCBI Taxonomy" id="315347"/>
    <lineage>
        <taxon>Eukaryota</taxon>
        <taxon>Viridiplantae</taxon>
        <taxon>Streptophyta</taxon>
        <taxon>Embryophyta</taxon>
        <taxon>Tracheophyta</taxon>
        <taxon>Spermatophyta</taxon>
        <taxon>Magnoliopsida</taxon>
        <taxon>eudicotyledons</taxon>
        <taxon>Gunneridae</taxon>
        <taxon>Pentapetalae</taxon>
        <taxon>asterids</taxon>
        <taxon>lamiids</taxon>
        <taxon>Solanales</taxon>
        <taxon>Solanaceae</taxon>
        <taxon>Solanoideae</taxon>
        <taxon>Solaneae</taxon>
        <taxon>Solanum</taxon>
    </lineage>
</organism>
<dbReference type="InterPro" id="IPR012337">
    <property type="entry name" value="RNaseH-like_sf"/>
</dbReference>
<accession>A0AAF0Q2P9</accession>